<feature type="domain" description="G-protein coupled receptors family 1 profile" evidence="8">
    <location>
        <begin position="71"/>
        <end position="388"/>
    </location>
</feature>
<reference evidence="9" key="1">
    <citation type="submission" date="2018-04" db="EMBL/GenBank/DDBJ databases">
        <authorList>
            <person name="Go L.Y."/>
            <person name="Mitchell J.A."/>
        </authorList>
    </citation>
    <scope>NUCLEOTIDE SEQUENCE</scope>
    <source>
        <tissue evidence="9">Whole organism</tissue>
    </source>
</reference>
<dbReference type="EMBL" id="UFQS01000739">
    <property type="protein sequence ID" value="SSX06496.1"/>
    <property type="molecule type" value="Genomic_DNA"/>
</dbReference>
<dbReference type="PANTHER" id="PTHR46273:SF15">
    <property type="entry name" value="MYOSUPPRESSIN RECEPTOR 1, ISOFORM B-RELATED"/>
    <property type="match status" value="1"/>
</dbReference>
<sequence>MSTLHGYNNSNMTIITSTAATFYDTTTTIAMTSNEPNKYAYCGKGLDDFHTSYSDIHGYVALVVCIFGCIANSLNIIVLTRHEMRGPTNAILTGLAIADFLVMIDYIPYAYYIVTPFTIEQRFTYGWAWFVMFHALFGQMLHTISIWLTVTLAIWRYIAVAHPQHNRIWSNMRTTMIAITSSYMVCPLLVIPLYFTFQISTTNVQVYANGTLAKINTSFENIITATTTMPIEEITLRNITLYKIRNVPNQETLMQVNFWVYSIIIKLVPCIALTILSLRLIHALMEAKRRRKQLCNSSNLKTIVNGKVVETSTRKNSKLLDKERQTDRTTKMLLAVLLLFLITEFPQGILGLLSAVIGNLFFQNCYQKLGDVMDILALVNSAINFILYCVMSRQFRSTFSLLFRPKILDRWLPVAQNEEDNDRTQMGKDNNGHVTQVTQV</sequence>
<comment type="similarity">
    <text evidence="2">Belongs to the G-protein coupled receptor 1 family.</text>
</comment>
<dbReference type="SUPFAM" id="SSF81321">
    <property type="entry name" value="Family A G protein-coupled receptor-like"/>
    <property type="match status" value="1"/>
</dbReference>
<evidence type="ECO:0000256" key="7">
    <source>
        <dbReference type="SAM" id="Phobius"/>
    </source>
</evidence>
<dbReference type="PANTHER" id="PTHR46273">
    <property type="entry name" value="MYOSUPPRESSIN RECEPTOR 1, ISOFORM B-RELATED"/>
    <property type="match status" value="1"/>
</dbReference>
<feature type="transmembrane region" description="Helical" evidence="7">
    <location>
        <begin position="372"/>
        <end position="391"/>
    </location>
</feature>
<dbReference type="PRINTS" id="PR00237">
    <property type="entry name" value="GPCRRHODOPSN"/>
</dbReference>
<dbReference type="Gene3D" id="1.20.1070.10">
    <property type="entry name" value="Rhodopsin 7-helix transmembrane proteins"/>
    <property type="match status" value="1"/>
</dbReference>
<evidence type="ECO:0000256" key="3">
    <source>
        <dbReference type="ARBA" id="ARBA00022692"/>
    </source>
</evidence>
<dbReference type="CDD" id="cd14978">
    <property type="entry name" value="7tmA_FMRFamide_R-like"/>
    <property type="match status" value="1"/>
</dbReference>
<dbReference type="GO" id="GO:0008528">
    <property type="term" value="F:G protein-coupled peptide receptor activity"/>
    <property type="evidence" value="ECO:0007669"/>
    <property type="project" value="InterPro"/>
</dbReference>
<gene>
    <name evidence="9" type="primary">CSON013928</name>
</gene>
<dbReference type="InterPro" id="IPR019427">
    <property type="entry name" value="7TM_GPCR_serpentine_rcpt_Srw"/>
</dbReference>
<dbReference type="PROSITE" id="PS50262">
    <property type="entry name" value="G_PROTEIN_RECEP_F1_2"/>
    <property type="match status" value="1"/>
</dbReference>
<dbReference type="OMA" id="KLSYGWA"/>
<dbReference type="InterPro" id="IPR000276">
    <property type="entry name" value="GPCR_Rhodpsn"/>
</dbReference>
<dbReference type="InterPro" id="IPR053219">
    <property type="entry name" value="GPCR_Dmsr-1"/>
</dbReference>
<dbReference type="Pfam" id="PF10324">
    <property type="entry name" value="7TM_GPCR_Srw"/>
    <property type="match status" value="1"/>
</dbReference>
<evidence type="ECO:0000313" key="10">
    <source>
        <dbReference type="EMBL" id="SSX26845.1"/>
    </source>
</evidence>
<feature type="transmembrane region" description="Helical" evidence="7">
    <location>
        <begin position="90"/>
        <end position="114"/>
    </location>
</feature>
<dbReference type="EMBL" id="UFQT01000739">
    <property type="protein sequence ID" value="SSX26845.1"/>
    <property type="molecule type" value="Genomic_DNA"/>
</dbReference>
<feature type="transmembrane region" description="Helical" evidence="7">
    <location>
        <begin position="176"/>
        <end position="197"/>
    </location>
</feature>
<evidence type="ECO:0000313" key="9">
    <source>
        <dbReference type="EMBL" id="SSX06496.1"/>
    </source>
</evidence>
<evidence type="ECO:0000259" key="8">
    <source>
        <dbReference type="PROSITE" id="PS50262"/>
    </source>
</evidence>
<feature type="transmembrane region" description="Helical" evidence="7">
    <location>
        <begin position="56"/>
        <end position="78"/>
    </location>
</feature>
<evidence type="ECO:0000256" key="6">
    <source>
        <dbReference type="SAM" id="MobiDB-lite"/>
    </source>
</evidence>
<evidence type="ECO:0000256" key="5">
    <source>
        <dbReference type="ARBA" id="ARBA00023136"/>
    </source>
</evidence>
<protein>
    <submittedName>
        <fullName evidence="9">CSON013928 protein</fullName>
    </submittedName>
</protein>
<feature type="transmembrane region" description="Helical" evidence="7">
    <location>
        <begin position="332"/>
        <end position="360"/>
    </location>
</feature>
<feature type="transmembrane region" description="Helical" evidence="7">
    <location>
        <begin position="126"/>
        <end position="155"/>
    </location>
</feature>
<keyword evidence="5 7" id="KW-0472">Membrane</keyword>
<evidence type="ECO:0000256" key="4">
    <source>
        <dbReference type="ARBA" id="ARBA00022989"/>
    </source>
</evidence>
<evidence type="ECO:0000256" key="2">
    <source>
        <dbReference type="ARBA" id="ARBA00010663"/>
    </source>
</evidence>
<dbReference type="GO" id="GO:0005886">
    <property type="term" value="C:plasma membrane"/>
    <property type="evidence" value="ECO:0007669"/>
    <property type="project" value="TreeGrafter"/>
</dbReference>
<keyword evidence="4 7" id="KW-1133">Transmembrane helix</keyword>
<dbReference type="InterPro" id="IPR017452">
    <property type="entry name" value="GPCR_Rhodpsn_7TM"/>
</dbReference>
<proteinExistence type="inferred from homology"/>
<feature type="region of interest" description="Disordered" evidence="6">
    <location>
        <begin position="419"/>
        <end position="440"/>
    </location>
</feature>
<dbReference type="AlphaFoldDB" id="A0A336KNT5"/>
<dbReference type="VEuPathDB" id="VectorBase:CSON013928"/>
<accession>A0A336KNT5</accession>
<organism evidence="9">
    <name type="scientific">Culicoides sonorensis</name>
    <name type="common">Biting midge</name>
    <dbReference type="NCBI Taxonomy" id="179676"/>
    <lineage>
        <taxon>Eukaryota</taxon>
        <taxon>Metazoa</taxon>
        <taxon>Ecdysozoa</taxon>
        <taxon>Arthropoda</taxon>
        <taxon>Hexapoda</taxon>
        <taxon>Insecta</taxon>
        <taxon>Pterygota</taxon>
        <taxon>Neoptera</taxon>
        <taxon>Endopterygota</taxon>
        <taxon>Diptera</taxon>
        <taxon>Nematocera</taxon>
        <taxon>Chironomoidea</taxon>
        <taxon>Ceratopogonidae</taxon>
        <taxon>Ceratopogoninae</taxon>
        <taxon>Culicoides</taxon>
        <taxon>Monoculicoides</taxon>
    </lineage>
</organism>
<reference evidence="10" key="2">
    <citation type="submission" date="2018-07" db="EMBL/GenBank/DDBJ databases">
        <authorList>
            <person name="Quirk P.G."/>
            <person name="Krulwich T.A."/>
        </authorList>
    </citation>
    <scope>NUCLEOTIDE SEQUENCE</scope>
</reference>
<name>A0A336KNT5_CULSO</name>
<feature type="transmembrane region" description="Helical" evidence="7">
    <location>
        <begin position="258"/>
        <end position="281"/>
    </location>
</feature>
<keyword evidence="3 7" id="KW-0812">Transmembrane</keyword>
<comment type="subcellular location">
    <subcellularLocation>
        <location evidence="1">Membrane</location>
    </subcellularLocation>
</comment>
<evidence type="ECO:0000256" key="1">
    <source>
        <dbReference type="ARBA" id="ARBA00004370"/>
    </source>
</evidence>